<feature type="domain" description="Phosphoribosyltransferase" evidence="1">
    <location>
        <begin position="7"/>
        <end position="176"/>
    </location>
</feature>
<proteinExistence type="predicted"/>
<dbReference type="GeneID" id="60422761"/>
<dbReference type="RefSeq" id="WP_196816211.1">
    <property type="nucleotide sequence ID" value="NZ_CP012850.1"/>
</dbReference>
<dbReference type="InterPro" id="IPR029057">
    <property type="entry name" value="PRTase-like"/>
</dbReference>
<evidence type="ECO:0000313" key="2">
    <source>
        <dbReference type="EMBL" id="ALI37065.1"/>
    </source>
</evidence>
<accession>A0A654M0S3</accession>
<evidence type="ECO:0000313" key="3">
    <source>
        <dbReference type="Proteomes" id="UP000058925"/>
    </source>
</evidence>
<keyword evidence="3" id="KW-1185">Reference proteome</keyword>
<reference evidence="3" key="1">
    <citation type="submission" date="2015-10" db="EMBL/GenBank/DDBJ databases">
        <title>Niche specialization of a soil ammonia-oxidizing archaeon, Candidatus Nitrosocosmicus oleophilus.</title>
        <authorList>
            <person name="Jung M.-Y."/>
            <person name="Rhee S.-K."/>
        </authorList>
    </citation>
    <scope>NUCLEOTIDE SEQUENCE [LARGE SCALE GENOMIC DNA]</scope>
    <source>
        <strain evidence="3">MY3</strain>
    </source>
</reference>
<dbReference type="CDD" id="cd06223">
    <property type="entry name" value="PRTases_typeI"/>
    <property type="match status" value="1"/>
</dbReference>
<dbReference type="KEGG" id="taa:NMY3_02876"/>
<dbReference type="OrthoDB" id="56536at2157"/>
<protein>
    <submittedName>
        <fullName evidence="2">Phosphoribosyl transferase</fullName>
    </submittedName>
</protein>
<keyword evidence="2" id="KW-0808">Transferase</keyword>
<dbReference type="SUPFAM" id="SSF53271">
    <property type="entry name" value="PRTase-like"/>
    <property type="match status" value="1"/>
</dbReference>
<dbReference type="Gene3D" id="3.40.50.2020">
    <property type="match status" value="1"/>
</dbReference>
<gene>
    <name evidence="2" type="ORF">NMY3_02876</name>
</gene>
<dbReference type="InterPro" id="IPR000836">
    <property type="entry name" value="PRTase_dom"/>
</dbReference>
<dbReference type="EMBL" id="CP012850">
    <property type="protein sequence ID" value="ALI37065.1"/>
    <property type="molecule type" value="Genomic_DNA"/>
</dbReference>
<sequence>MNTLFRDRIDAAQMLASKIESYLKYEHKNIAFSYKELVVLAIPRGGIILANVIASYFDCDLDIIVSRKIRHELNKELAIGAVMPDGTVFINERIIKIAPISQKYIEQEIEFQKKEITRRLIEFRGTTSYAGKLNDKIVILVDDGIATGATIIASAQWLRKNYPYKKLIIAVPVAPATSDTVNVLSRIADKMIILYTPEEFSAVGQFYQRFDQVDDEEVKEIMRKYLFDV</sequence>
<dbReference type="Proteomes" id="UP000058925">
    <property type="component" value="Chromosome"/>
</dbReference>
<dbReference type="AlphaFoldDB" id="A0A654M0S3"/>
<dbReference type="Pfam" id="PF00156">
    <property type="entry name" value="Pribosyltran"/>
    <property type="match status" value="1"/>
</dbReference>
<organism evidence="2 3">
    <name type="scientific">Candidatus Nitrosocosmicus oleophilus</name>
    <dbReference type="NCBI Taxonomy" id="1353260"/>
    <lineage>
        <taxon>Archaea</taxon>
        <taxon>Nitrososphaerota</taxon>
        <taxon>Nitrososphaeria</taxon>
        <taxon>Nitrososphaerales</taxon>
        <taxon>Nitrososphaeraceae</taxon>
        <taxon>Candidatus Nitrosocosmicus</taxon>
    </lineage>
</organism>
<evidence type="ECO:0000259" key="1">
    <source>
        <dbReference type="Pfam" id="PF00156"/>
    </source>
</evidence>
<name>A0A654M0S3_9ARCH</name>
<dbReference type="Gene3D" id="3.30.1310.20">
    <property type="entry name" value="PRTase-like"/>
    <property type="match status" value="1"/>
</dbReference>
<dbReference type="GO" id="GO:0016740">
    <property type="term" value="F:transferase activity"/>
    <property type="evidence" value="ECO:0007669"/>
    <property type="project" value="UniProtKB-KW"/>
</dbReference>